<keyword evidence="3" id="KW-1185">Reference proteome</keyword>
<feature type="region of interest" description="Disordered" evidence="1">
    <location>
        <begin position="119"/>
        <end position="138"/>
    </location>
</feature>
<dbReference type="RefSeq" id="WP_190043333.1">
    <property type="nucleotide sequence ID" value="NZ_BNBE01000002.1"/>
</dbReference>
<proteinExistence type="predicted"/>
<sequence>MHPIAELAALIHPMPAPGTPDPDDILADMREDVDRKRKEYADDLEATAFGTDTDPLIVALQKAKTEKEEADRRIRNLLAYAREFHPPRRYSLNELGEASGYTFSGVRTAYGDQEIAQVQGEIGRTPRRIADEREGETT</sequence>
<evidence type="ECO:0000256" key="1">
    <source>
        <dbReference type="SAM" id="MobiDB-lite"/>
    </source>
</evidence>
<dbReference type="EMBL" id="BNBE01000002">
    <property type="protein sequence ID" value="GHG13665.1"/>
    <property type="molecule type" value="Genomic_DNA"/>
</dbReference>
<reference evidence="2" key="1">
    <citation type="journal article" date="2014" name="Int. J. Syst. Evol. Microbiol.">
        <title>Complete genome sequence of Corynebacterium casei LMG S-19264T (=DSM 44701T), isolated from a smear-ripened cheese.</title>
        <authorList>
            <consortium name="US DOE Joint Genome Institute (JGI-PGF)"/>
            <person name="Walter F."/>
            <person name="Albersmeier A."/>
            <person name="Kalinowski J."/>
            <person name="Ruckert C."/>
        </authorList>
    </citation>
    <scope>NUCLEOTIDE SEQUENCE</scope>
    <source>
        <strain evidence="2">JCM 4122</strain>
    </source>
</reference>
<dbReference type="AlphaFoldDB" id="A0A919BUT1"/>
<evidence type="ECO:0000313" key="2">
    <source>
        <dbReference type="EMBL" id="GHG13665.1"/>
    </source>
</evidence>
<dbReference type="Proteomes" id="UP000632849">
    <property type="component" value="Unassembled WGS sequence"/>
</dbReference>
<comment type="caution">
    <text evidence="2">The sequence shown here is derived from an EMBL/GenBank/DDBJ whole genome shotgun (WGS) entry which is preliminary data.</text>
</comment>
<accession>A0A919BUT1</accession>
<gene>
    <name evidence="2" type="ORF">GCM10017667_54550</name>
</gene>
<organism evidence="2 3">
    <name type="scientific">Streptomyces filamentosus</name>
    <name type="common">Streptomyces roseosporus</name>
    <dbReference type="NCBI Taxonomy" id="67294"/>
    <lineage>
        <taxon>Bacteria</taxon>
        <taxon>Bacillati</taxon>
        <taxon>Actinomycetota</taxon>
        <taxon>Actinomycetes</taxon>
        <taxon>Kitasatosporales</taxon>
        <taxon>Streptomycetaceae</taxon>
        <taxon>Streptomyces</taxon>
    </lineage>
</organism>
<name>A0A919BUT1_STRFL</name>
<evidence type="ECO:0000313" key="3">
    <source>
        <dbReference type="Proteomes" id="UP000632849"/>
    </source>
</evidence>
<protein>
    <submittedName>
        <fullName evidence="2">Uncharacterized protein</fullName>
    </submittedName>
</protein>
<reference evidence="2" key="2">
    <citation type="submission" date="2020-09" db="EMBL/GenBank/DDBJ databases">
        <authorList>
            <person name="Sun Q."/>
            <person name="Ohkuma M."/>
        </authorList>
    </citation>
    <scope>NUCLEOTIDE SEQUENCE</scope>
    <source>
        <strain evidence="2">JCM 4122</strain>
    </source>
</reference>
<feature type="compositionally biased region" description="Basic and acidic residues" evidence="1">
    <location>
        <begin position="128"/>
        <end position="138"/>
    </location>
</feature>